<dbReference type="NCBIfam" id="NF045881">
    <property type="entry name" value="PLipidMtase_Agro"/>
    <property type="match status" value="1"/>
</dbReference>
<evidence type="ECO:0000313" key="6">
    <source>
        <dbReference type="Proteomes" id="UP001151234"/>
    </source>
</evidence>
<dbReference type="Proteomes" id="UP001151234">
    <property type="component" value="Unassembled WGS sequence"/>
</dbReference>
<accession>A0A9X3UM15</accession>
<dbReference type="InterPro" id="IPR020598">
    <property type="entry name" value="rRNA_Ade_methylase_Trfase_N"/>
</dbReference>
<dbReference type="RefSeq" id="WP_267992725.1">
    <property type="nucleotide sequence ID" value="NZ_JAPJZI010000001.1"/>
</dbReference>
<organism evidence="5 6">
    <name type="scientific">Hoeflea prorocentri</name>
    <dbReference type="NCBI Taxonomy" id="1922333"/>
    <lineage>
        <taxon>Bacteria</taxon>
        <taxon>Pseudomonadati</taxon>
        <taxon>Pseudomonadota</taxon>
        <taxon>Alphaproteobacteria</taxon>
        <taxon>Hyphomicrobiales</taxon>
        <taxon>Rhizobiaceae</taxon>
        <taxon>Hoeflea</taxon>
    </lineage>
</organism>
<dbReference type="GO" id="GO:0000179">
    <property type="term" value="F:rRNA (adenine-N6,N6-)-dimethyltransferase activity"/>
    <property type="evidence" value="ECO:0007669"/>
    <property type="project" value="InterPro"/>
</dbReference>
<reference evidence="5" key="1">
    <citation type="submission" date="2022-11" db="EMBL/GenBank/DDBJ databases">
        <title>Draft genome sequence of Hoeflea poritis E7-10 and Hoeflea prorocentri PM5-8, separated from scleractinian coral Porites lutea and marine dinoflagellate.</title>
        <authorList>
            <person name="Zhang G."/>
            <person name="Wei Q."/>
            <person name="Cai L."/>
        </authorList>
    </citation>
    <scope>NUCLEOTIDE SEQUENCE</scope>
    <source>
        <strain evidence="5">PM5-8</strain>
    </source>
</reference>
<evidence type="ECO:0000313" key="5">
    <source>
        <dbReference type="EMBL" id="MDA5400907.1"/>
    </source>
</evidence>
<dbReference type="Gene3D" id="3.40.50.150">
    <property type="entry name" value="Vaccinia Virus protein VP39"/>
    <property type="match status" value="1"/>
</dbReference>
<protein>
    <submittedName>
        <fullName evidence="5">Methyltransferase domain-containing protein</fullName>
    </submittedName>
</protein>
<evidence type="ECO:0000259" key="4">
    <source>
        <dbReference type="SMART" id="SM00650"/>
    </source>
</evidence>
<keyword evidence="6" id="KW-1185">Reference proteome</keyword>
<dbReference type="SMART" id="SM00650">
    <property type="entry name" value="rADc"/>
    <property type="match status" value="1"/>
</dbReference>
<keyword evidence="2" id="KW-0808">Transferase</keyword>
<dbReference type="CDD" id="cd02440">
    <property type="entry name" value="AdoMet_MTases"/>
    <property type="match status" value="1"/>
</dbReference>
<dbReference type="InterPro" id="IPR041698">
    <property type="entry name" value="Methyltransf_25"/>
</dbReference>
<dbReference type="AlphaFoldDB" id="A0A9X3UM15"/>
<evidence type="ECO:0000256" key="3">
    <source>
        <dbReference type="ARBA" id="ARBA00022691"/>
    </source>
</evidence>
<evidence type="ECO:0000256" key="2">
    <source>
        <dbReference type="ARBA" id="ARBA00022679"/>
    </source>
</evidence>
<dbReference type="EMBL" id="JAPJZI010000001">
    <property type="protein sequence ID" value="MDA5400907.1"/>
    <property type="molecule type" value="Genomic_DNA"/>
</dbReference>
<sequence length="198" mass="22219">MRQHLQQHVDKFGRKLRFFKGLMSQPKTVGAIVPTSVFMARRMASVANPASGLPVLELGPGTGVVTKAILRRGIAPEKLVSVEFSDEFCRHLKKEMPDIGLVHGDAFRLDETLGSLKSTRFDCVISGLPLLNFPVADRVKLLEDALNRIPSGRPFLQFCYGPLPPIPHGRGHYTIKRFGWEFRNIPPAQMWLYRKGEA</sequence>
<keyword evidence="3" id="KW-0949">S-adenosyl-L-methionine</keyword>
<keyword evidence="1 5" id="KW-0489">Methyltransferase</keyword>
<dbReference type="SUPFAM" id="SSF53335">
    <property type="entry name" value="S-adenosyl-L-methionine-dependent methyltransferases"/>
    <property type="match status" value="1"/>
</dbReference>
<proteinExistence type="predicted"/>
<gene>
    <name evidence="5" type="ORF">OQ273_20205</name>
</gene>
<feature type="domain" description="Ribosomal RNA adenine methylase transferase N-terminal" evidence="4">
    <location>
        <begin position="39"/>
        <end position="150"/>
    </location>
</feature>
<name>A0A9X3UM15_9HYPH</name>
<dbReference type="InterPro" id="IPR029063">
    <property type="entry name" value="SAM-dependent_MTases_sf"/>
</dbReference>
<evidence type="ECO:0000256" key="1">
    <source>
        <dbReference type="ARBA" id="ARBA00022603"/>
    </source>
</evidence>
<dbReference type="Pfam" id="PF13649">
    <property type="entry name" value="Methyltransf_25"/>
    <property type="match status" value="1"/>
</dbReference>
<comment type="caution">
    <text evidence="5">The sequence shown here is derived from an EMBL/GenBank/DDBJ whole genome shotgun (WGS) entry which is preliminary data.</text>
</comment>